<accession>A0A6L3AX37</accession>
<evidence type="ECO:0000313" key="2">
    <source>
        <dbReference type="Proteomes" id="UP000476837"/>
    </source>
</evidence>
<evidence type="ECO:0000313" key="1">
    <source>
        <dbReference type="EMBL" id="KAA0683233.1"/>
    </source>
</evidence>
<reference evidence="1 2" key="1">
    <citation type="submission" date="2018-07" db="EMBL/GenBank/DDBJ databases">
        <title>Genome sequence of Roseomonas fauriae ATCC 49958.</title>
        <authorList>
            <person name="Sant'Anna F.H."/>
            <person name="Baldani J.I."/>
            <person name="Zilli J.E."/>
            <person name="Reis V.M."/>
            <person name="Hartmann A."/>
            <person name="Cruz L."/>
            <person name="de Souza E.M."/>
            <person name="de Oliveira Pedrosa F."/>
            <person name="Passaglia L.M.P."/>
        </authorList>
    </citation>
    <scope>NUCLEOTIDE SEQUENCE [LARGE SCALE GENOMIC DNA]</scope>
    <source>
        <strain evidence="1 2">ATCC 49958</strain>
    </source>
</reference>
<name>A0A6L3AX37_AZOBR</name>
<organism evidence="1 2">
    <name type="scientific">Azospirillum brasilense</name>
    <dbReference type="NCBI Taxonomy" id="192"/>
    <lineage>
        <taxon>Bacteria</taxon>
        <taxon>Pseudomonadati</taxon>
        <taxon>Pseudomonadota</taxon>
        <taxon>Alphaproteobacteria</taxon>
        <taxon>Rhodospirillales</taxon>
        <taxon>Azospirillaceae</taxon>
        <taxon>Azospirillum</taxon>
    </lineage>
</organism>
<protein>
    <submittedName>
        <fullName evidence="1">Uncharacterized protein</fullName>
    </submittedName>
</protein>
<dbReference type="Proteomes" id="UP000476837">
    <property type="component" value="Unassembled WGS sequence"/>
</dbReference>
<proteinExistence type="predicted"/>
<dbReference type="EMBL" id="QOKV01000013">
    <property type="protein sequence ID" value="KAA0683233.1"/>
    <property type="molecule type" value="Genomic_DNA"/>
</dbReference>
<comment type="caution">
    <text evidence="1">The sequence shown here is derived from an EMBL/GenBank/DDBJ whole genome shotgun (WGS) entry which is preliminary data.</text>
</comment>
<sequence>MHKTANVLNRVATSAPPAMKQDLREIRMVPDRETAETWRRLQGENRLPKVVHGVTFRDGIEVIEAVSQNAA</sequence>
<dbReference type="AlphaFoldDB" id="A0A6L3AX37"/>
<gene>
    <name evidence="1" type="ORF">DS837_19735</name>
</gene>